<dbReference type="GO" id="GO:0016316">
    <property type="term" value="F:phosphatidylinositol-3,4-bisphosphate 4-phosphatase activity"/>
    <property type="evidence" value="ECO:0007669"/>
    <property type="project" value="InterPro"/>
</dbReference>
<dbReference type="PROSITE" id="PS50003">
    <property type="entry name" value="PH_DOMAIN"/>
    <property type="match status" value="1"/>
</dbReference>
<feature type="region of interest" description="Disordered" evidence="3">
    <location>
        <begin position="158"/>
        <end position="178"/>
    </location>
</feature>
<sequence>MVASHNKPRLESWIQPHRRTCFSAGSSEGQTLTAMMMMIEDESSGNFQREGTLRVGRQVKGSADLNERFCRLRGNMLFILKEKRGKPEEVLLLERCAVMKLPGDDTQLAVTFESGDPPVFLQCSSPPDCDSWLVVLKNANTDSLKRRITHLQTLLNAHTQQRTHKTSQDSGDSGTAGGATLTAPVSPLHLTLCVVAVASRVQVQVCVVDTHTHTVRRHCCCRMEETDDGVFLTSVCFRGDYPLYRHSRIKVSVYQGEEPLTHTARSFLGFTSFSIRDLLKSKEPHISLSLRTMDRVNEVGEVKVSCLQMEGESGDRTPPEHKCSELCDSLHSSVHERENSPTMRAVLCAQVCKVYRFQTEDQRWLLVREQMSETPLSFSLPKQLLSALIREHTDRVREVKELGDLSPHWDGLRHDVINHCNHLVCGYQETLSELDKLSVSSSFKSSCSKSDKHLQFVPTNLHSQRMEVTDPDSAGVWYEVITFGAPSDHHQAFKHGGLKKLLSKRTNSTDSSVSYSEDESSRARELLSNVAQLQPLVFGLAEELLAVSLEHNTARLQEVLEALAQQTELFVHALKDELVRSALLAIHNQFSANYNSSHVHSNGLICDNTSDGRDGESSPGQQDAGRQDAEYDEEEWASDRTWANVAKSLNCIIVMLDRLQGREDQPQDQTPSDQQDAAPGDTNSQNTASSSLSAASWQEQLLPLVVTLRDCVREAVCKARAAMTFVILQGAVACTLNQGPTQIVQRRHAVFSQTLSAAVCGFMLKLYGGLEDPEFLQQLLSVGLLVQFEGLLSTYGDEVGMLEDMEVGVADLSGVAFTVTEAKTEQPDDLLPTLRGAWGRFVVEVPLPSETFTSLPREVKEGRLILVHPVLFNIGINQQQSLAERFGDSSLQERVNQQSCERLRVYCQSLRERLPHMAGIQSLSDSLSSLERCIETKKRKNVEVLWIAATVCRQVNGVRLTSCKSAKDRTAMSVTLEQCVLLRDKHTLSQQSFSSALDCMRRDGCRMENVQKNVGNRKFAFSGVQLLTFPKLYRPPDGSFG</sequence>
<keyword evidence="6" id="KW-1185">Reference proteome</keyword>
<feature type="region of interest" description="Disordered" evidence="3">
    <location>
        <begin position="605"/>
        <end position="637"/>
    </location>
</feature>
<evidence type="ECO:0000313" key="5">
    <source>
        <dbReference type="EMBL" id="CAJ1085729.1"/>
    </source>
</evidence>
<dbReference type="SMART" id="SM00233">
    <property type="entry name" value="PH"/>
    <property type="match status" value="1"/>
</dbReference>
<dbReference type="PANTHER" id="PTHR12187:SF3">
    <property type="entry name" value="INOSITOL POLYPHOSPHATE 4-PHOSPHATASE TYPE II"/>
    <property type="match status" value="1"/>
</dbReference>
<dbReference type="InterPro" id="IPR001849">
    <property type="entry name" value="PH_domain"/>
</dbReference>
<feature type="domain" description="PH" evidence="4">
    <location>
        <begin position="46"/>
        <end position="141"/>
    </location>
</feature>
<feature type="compositionally biased region" description="Polar residues" evidence="3">
    <location>
        <begin position="681"/>
        <end position="690"/>
    </location>
</feature>
<dbReference type="GO" id="GO:0005737">
    <property type="term" value="C:cytoplasm"/>
    <property type="evidence" value="ECO:0007669"/>
    <property type="project" value="TreeGrafter"/>
</dbReference>
<evidence type="ECO:0000256" key="1">
    <source>
        <dbReference type="ARBA" id="ARBA00022801"/>
    </source>
</evidence>
<evidence type="ECO:0000313" key="6">
    <source>
        <dbReference type="Proteomes" id="UP001178508"/>
    </source>
</evidence>
<dbReference type="EMBL" id="OY660886">
    <property type="protein sequence ID" value="CAJ1085729.1"/>
    <property type="molecule type" value="Genomic_DNA"/>
</dbReference>
<dbReference type="PANTHER" id="PTHR12187">
    <property type="entry name" value="AGAP000124-PA"/>
    <property type="match status" value="1"/>
</dbReference>
<accession>A0AAV1HKI7</accession>
<gene>
    <name evidence="5" type="ORF">XNOV1_A011826</name>
</gene>
<evidence type="ECO:0000256" key="2">
    <source>
        <dbReference type="ARBA" id="ARBA00023098"/>
    </source>
</evidence>
<keyword evidence="1" id="KW-0378">Hydrolase</keyword>
<reference evidence="5" key="1">
    <citation type="submission" date="2023-08" db="EMBL/GenBank/DDBJ databases">
        <authorList>
            <person name="Alioto T."/>
            <person name="Alioto T."/>
            <person name="Gomez Garrido J."/>
        </authorList>
    </citation>
    <scope>NUCLEOTIDE SEQUENCE</scope>
</reference>
<name>A0AAV1HKI7_XYRNO</name>
<dbReference type="Gene3D" id="2.30.29.30">
    <property type="entry name" value="Pleckstrin-homology domain (PH domain)/Phosphotyrosine-binding domain (PTB)"/>
    <property type="match status" value="1"/>
</dbReference>
<keyword evidence="2" id="KW-0443">Lipid metabolism</keyword>
<dbReference type="InterPro" id="IPR011993">
    <property type="entry name" value="PH-like_dom_sf"/>
</dbReference>
<organism evidence="5 6">
    <name type="scientific">Xyrichtys novacula</name>
    <name type="common">Pearly razorfish</name>
    <name type="synonym">Hemipteronotus novacula</name>
    <dbReference type="NCBI Taxonomy" id="13765"/>
    <lineage>
        <taxon>Eukaryota</taxon>
        <taxon>Metazoa</taxon>
        <taxon>Chordata</taxon>
        <taxon>Craniata</taxon>
        <taxon>Vertebrata</taxon>
        <taxon>Euteleostomi</taxon>
        <taxon>Actinopterygii</taxon>
        <taxon>Neopterygii</taxon>
        <taxon>Teleostei</taxon>
        <taxon>Neoteleostei</taxon>
        <taxon>Acanthomorphata</taxon>
        <taxon>Eupercaria</taxon>
        <taxon>Labriformes</taxon>
        <taxon>Labridae</taxon>
        <taxon>Xyrichtys</taxon>
    </lineage>
</organism>
<proteinExistence type="predicted"/>
<feature type="region of interest" description="Disordered" evidence="3">
    <location>
        <begin position="662"/>
        <end position="690"/>
    </location>
</feature>
<protein>
    <submittedName>
        <fullName evidence="5">Type II inositol 3,4-bisphosphate 4-phosphatase-like</fullName>
    </submittedName>
</protein>
<dbReference type="Proteomes" id="UP001178508">
    <property type="component" value="Chromosome 23"/>
</dbReference>
<evidence type="ECO:0000256" key="3">
    <source>
        <dbReference type="SAM" id="MobiDB-lite"/>
    </source>
</evidence>
<dbReference type="SUPFAM" id="SSF50729">
    <property type="entry name" value="PH domain-like"/>
    <property type="match status" value="1"/>
</dbReference>
<dbReference type="InterPro" id="IPR039034">
    <property type="entry name" value="INPP4"/>
</dbReference>
<dbReference type="AlphaFoldDB" id="A0AAV1HKI7"/>
<evidence type="ECO:0000259" key="4">
    <source>
        <dbReference type="PROSITE" id="PS50003"/>
    </source>
</evidence>
<feature type="compositionally biased region" description="Low complexity" evidence="3">
    <location>
        <begin position="667"/>
        <end position="676"/>
    </location>
</feature>